<feature type="transmembrane region" description="Helical" evidence="6">
    <location>
        <begin position="206"/>
        <end position="222"/>
    </location>
</feature>
<keyword evidence="8" id="KW-0645">Protease</keyword>
<evidence type="ECO:0000256" key="4">
    <source>
        <dbReference type="ARBA" id="ARBA00022989"/>
    </source>
</evidence>
<keyword evidence="8" id="KW-0378">Hydrolase</keyword>
<evidence type="ECO:0000313" key="8">
    <source>
        <dbReference type="EMBL" id="AZI58906.1"/>
    </source>
</evidence>
<feature type="transmembrane region" description="Helical" evidence="6">
    <location>
        <begin position="334"/>
        <end position="355"/>
    </location>
</feature>
<feature type="transmembrane region" description="Helical" evidence="6">
    <location>
        <begin position="375"/>
        <end position="396"/>
    </location>
</feature>
<feature type="transmembrane region" description="Helical" evidence="6">
    <location>
        <begin position="120"/>
        <end position="143"/>
    </location>
</feature>
<dbReference type="OrthoDB" id="594838at2"/>
<feature type="transmembrane region" description="Helical" evidence="6">
    <location>
        <begin position="474"/>
        <end position="496"/>
    </location>
</feature>
<gene>
    <name evidence="8" type="ORF">EH165_12905</name>
</gene>
<dbReference type="PANTHER" id="PTHR34697:SF2">
    <property type="entry name" value="PHOSPHATIDYLGLYCEROL LYSYLTRANSFERASE"/>
    <property type="match status" value="1"/>
</dbReference>
<keyword evidence="9" id="KW-1185">Reference proteome</keyword>
<dbReference type="GO" id="GO:0008233">
    <property type="term" value="F:peptidase activity"/>
    <property type="evidence" value="ECO:0007669"/>
    <property type="project" value="UniProtKB-KW"/>
</dbReference>
<dbReference type="RefSeq" id="WP_124799810.1">
    <property type="nucleotide sequence ID" value="NZ_CP034170.1"/>
</dbReference>
<dbReference type="Pfam" id="PF09924">
    <property type="entry name" value="LPG_synthase_C"/>
    <property type="match status" value="1"/>
</dbReference>
<dbReference type="InterPro" id="IPR051211">
    <property type="entry name" value="PG_lysyltransferase"/>
</dbReference>
<comment type="subcellular location">
    <subcellularLocation>
        <location evidence="1">Cell membrane</location>
        <topology evidence="1">Multi-pass membrane protein</topology>
    </subcellularLocation>
</comment>
<dbReference type="InterPro" id="IPR013861">
    <property type="entry name" value="TMEM115/Pdh1/Rbl19"/>
</dbReference>
<keyword evidence="3 6" id="KW-0812">Transmembrane</keyword>
<feature type="domain" description="Phosphatidylglycerol lysyltransferase C-terminal" evidence="7">
    <location>
        <begin position="515"/>
        <end position="814"/>
    </location>
</feature>
<proteinExistence type="predicted"/>
<evidence type="ECO:0000313" key="9">
    <source>
        <dbReference type="Proteomes" id="UP000268084"/>
    </source>
</evidence>
<dbReference type="InterPro" id="IPR024320">
    <property type="entry name" value="LPG_synthase_C"/>
</dbReference>
<dbReference type="InterPro" id="IPR035952">
    <property type="entry name" value="Rhomboid-like_sf"/>
</dbReference>
<feature type="transmembrane region" description="Helical" evidence="6">
    <location>
        <begin position="149"/>
        <end position="172"/>
    </location>
</feature>
<evidence type="ECO:0000256" key="1">
    <source>
        <dbReference type="ARBA" id="ARBA00004651"/>
    </source>
</evidence>
<keyword evidence="2" id="KW-1003">Cell membrane</keyword>
<reference evidence="8 9" key="1">
    <citation type="submission" date="2018-11" db="EMBL/GenBank/DDBJ databases">
        <authorList>
            <person name="Da X."/>
        </authorList>
    </citation>
    <scope>NUCLEOTIDE SEQUENCE [LARGE SCALE GENOMIC DNA]</scope>
    <source>
        <strain evidence="8 9">S14-144</strain>
    </source>
</reference>
<sequence>MKTLAPKQPAATATWRSRTTTFAGFVLKHITALRQTPATLTVLLLIWAIGIATSSVINGPGVQTLRRVGASVPTTLDGGRLYTLITAGLFDANLSSYLLGTAVIAVVGSVVERRWGSRRLIWVALLSQASGLLLSLLLIKVGASMNNNWLMSMTHTRAVGSSWAVVGVLLAYSATADALWRKRIRLGVLATLGTMVLYSGQLTDVLRLGAALAGLLIGVLVIKHQPYPKALRTSRRETRSLVAVLVAASAAGPVLAAVSSKAAGPLAVLRYLFTSPQIRPDGLDDFCSVPSAAAQCLKLTRELRFHGLGPAVLSLLPALLMLVFAWGLKKGRRFAWYGTVVVHILLAGLGLFVLITDVVRRQDAGPHRFSFLSGHSMFGHIMAFALPVAVLTVVLGTRRAFTVPAPIGTYRTLGKRLGLAVAALFVLYVGPGYLAASSFNPSPSFTQIVLDFPNRLAPPGYLGLVSLDFVPTTAISTFLFEWIGIAAWSIAIVLVLRSFTRASLAVVDADAAQARSILEQYGEAALAYLTMWEGNTYWFNDSRTTFVAFRVHGGVAITTGDAIGPASEIPEAMRAFAEYCTGRGWIVCFYSTTAPSRDIGESLGWDSIQVAEETVLPLGELAFTGKKYQDIRTASSRAVKEDIRAEWITFPHAPWAITEQIAAISEEWVATKGLPEMGFTLGGLDELDDSAVRCLIAIDDQGIVHGITSWLPAYRHGVIIGWTLDYMRRRTTAFKGVMEFLISTAALQFQTEGAEFVSLSGAPLARADKETEPSRLQKLLDTLGNSLEPVYGFRSLLHFKAKFQPDYRPIYMLYPETAALPRIGNAISKAYLPHMTMRETVRMLRKLSS</sequence>
<feature type="transmembrane region" description="Helical" evidence="6">
    <location>
        <begin position="242"/>
        <end position="263"/>
    </location>
</feature>
<dbReference type="Pfam" id="PF08551">
    <property type="entry name" value="DUF1751"/>
    <property type="match status" value="1"/>
</dbReference>
<evidence type="ECO:0000256" key="2">
    <source>
        <dbReference type="ARBA" id="ARBA00022475"/>
    </source>
</evidence>
<feature type="transmembrane region" description="Helical" evidence="6">
    <location>
        <begin position="417"/>
        <end position="436"/>
    </location>
</feature>
<evidence type="ECO:0000256" key="6">
    <source>
        <dbReference type="SAM" id="Phobius"/>
    </source>
</evidence>
<keyword evidence="4 6" id="KW-1133">Transmembrane helix</keyword>
<dbReference type="AlphaFoldDB" id="A0A3G8ZY14"/>
<dbReference type="KEGG" id="nak:EH165_12905"/>
<evidence type="ECO:0000256" key="3">
    <source>
        <dbReference type="ARBA" id="ARBA00022692"/>
    </source>
</evidence>
<feature type="transmembrane region" description="Helical" evidence="6">
    <location>
        <begin position="307"/>
        <end position="327"/>
    </location>
</feature>
<dbReference type="GO" id="GO:0006508">
    <property type="term" value="P:proteolysis"/>
    <property type="evidence" value="ECO:0007669"/>
    <property type="project" value="UniProtKB-KW"/>
</dbReference>
<dbReference type="GO" id="GO:0006890">
    <property type="term" value="P:retrograde vesicle-mediated transport, Golgi to endoplasmic reticulum"/>
    <property type="evidence" value="ECO:0007669"/>
    <property type="project" value="InterPro"/>
</dbReference>
<feature type="transmembrane region" description="Helical" evidence="6">
    <location>
        <begin position="81"/>
        <end position="108"/>
    </location>
</feature>
<dbReference type="Proteomes" id="UP000268084">
    <property type="component" value="Chromosome"/>
</dbReference>
<evidence type="ECO:0000259" key="7">
    <source>
        <dbReference type="Pfam" id="PF09924"/>
    </source>
</evidence>
<keyword evidence="5 6" id="KW-0472">Membrane</keyword>
<dbReference type="GO" id="GO:0005886">
    <property type="term" value="C:plasma membrane"/>
    <property type="evidence" value="ECO:0007669"/>
    <property type="project" value="UniProtKB-SubCell"/>
</dbReference>
<organism evidence="8 9">
    <name type="scientific">Nakamurella antarctica</name>
    <dbReference type="NCBI Taxonomy" id="1902245"/>
    <lineage>
        <taxon>Bacteria</taxon>
        <taxon>Bacillati</taxon>
        <taxon>Actinomycetota</taxon>
        <taxon>Actinomycetes</taxon>
        <taxon>Nakamurellales</taxon>
        <taxon>Nakamurellaceae</taxon>
        <taxon>Nakamurella</taxon>
    </lineage>
</organism>
<dbReference type="GO" id="GO:0016755">
    <property type="term" value="F:aminoacyltransferase activity"/>
    <property type="evidence" value="ECO:0007669"/>
    <property type="project" value="TreeGrafter"/>
</dbReference>
<dbReference type="Gene3D" id="1.20.1540.10">
    <property type="entry name" value="Rhomboid-like"/>
    <property type="match status" value="1"/>
</dbReference>
<reference evidence="8 9" key="2">
    <citation type="submission" date="2018-12" db="EMBL/GenBank/DDBJ databases">
        <title>Nakamurella antarcticus sp. nov., isolated from Antarctica South Shetland Islands soil.</title>
        <authorList>
            <person name="Peng F."/>
        </authorList>
    </citation>
    <scope>NUCLEOTIDE SEQUENCE [LARGE SCALE GENOMIC DNA]</scope>
    <source>
        <strain evidence="8 9">S14-144</strain>
    </source>
</reference>
<evidence type="ECO:0000256" key="5">
    <source>
        <dbReference type="ARBA" id="ARBA00023136"/>
    </source>
</evidence>
<feature type="transmembrane region" description="Helical" evidence="6">
    <location>
        <begin position="38"/>
        <end position="61"/>
    </location>
</feature>
<name>A0A3G8ZY14_9ACTN</name>
<protein>
    <submittedName>
        <fullName evidence="8">Rhomboid family intramembrane serine protease</fullName>
    </submittedName>
</protein>
<dbReference type="GO" id="GO:0055091">
    <property type="term" value="P:phospholipid homeostasis"/>
    <property type="evidence" value="ECO:0007669"/>
    <property type="project" value="TreeGrafter"/>
</dbReference>
<feature type="transmembrane region" description="Helical" evidence="6">
    <location>
        <begin position="184"/>
        <end position="200"/>
    </location>
</feature>
<accession>A0A3G8ZY14</accession>
<dbReference type="PANTHER" id="PTHR34697">
    <property type="entry name" value="PHOSPHATIDYLGLYCEROL LYSYLTRANSFERASE"/>
    <property type="match status" value="1"/>
</dbReference>
<dbReference type="EMBL" id="CP034170">
    <property type="protein sequence ID" value="AZI58906.1"/>
    <property type="molecule type" value="Genomic_DNA"/>
</dbReference>
<dbReference type="SUPFAM" id="SSF144091">
    <property type="entry name" value="Rhomboid-like"/>
    <property type="match status" value="1"/>
</dbReference>